<evidence type="ECO:0000313" key="2">
    <source>
        <dbReference type="EMBL" id="KAF0305280.1"/>
    </source>
</evidence>
<organism evidence="2 3">
    <name type="scientific">Amphibalanus amphitrite</name>
    <name type="common">Striped barnacle</name>
    <name type="synonym">Balanus amphitrite</name>
    <dbReference type="NCBI Taxonomy" id="1232801"/>
    <lineage>
        <taxon>Eukaryota</taxon>
        <taxon>Metazoa</taxon>
        <taxon>Ecdysozoa</taxon>
        <taxon>Arthropoda</taxon>
        <taxon>Crustacea</taxon>
        <taxon>Multicrustacea</taxon>
        <taxon>Cirripedia</taxon>
        <taxon>Thoracica</taxon>
        <taxon>Thoracicalcarea</taxon>
        <taxon>Balanomorpha</taxon>
        <taxon>Balanoidea</taxon>
        <taxon>Balanidae</taxon>
        <taxon>Amphibalaninae</taxon>
        <taxon>Amphibalanus</taxon>
    </lineage>
</organism>
<dbReference type="SUPFAM" id="SSF56436">
    <property type="entry name" value="C-type lectin-like"/>
    <property type="match status" value="1"/>
</dbReference>
<accession>A0A6A4WNI5</accession>
<gene>
    <name evidence="2" type="ORF">FJT64_023061</name>
</gene>
<reference evidence="2 3" key="1">
    <citation type="submission" date="2019-07" db="EMBL/GenBank/DDBJ databases">
        <title>Draft genome assembly of a fouling barnacle, Amphibalanus amphitrite (Darwin, 1854): The first reference genome for Thecostraca.</title>
        <authorList>
            <person name="Kim W."/>
        </authorList>
    </citation>
    <scope>NUCLEOTIDE SEQUENCE [LARGE SCALE GENOMIC DNA]</scope>
    <source>
        <strain evidence="2">SNU_AA5</strain>
        <tissue evidence="2">Soma without cirri and trophi</tissue>
    </source>
</reference>
<evidence type="ECO:0000256" key="1">
    <source>
        <dbReference type="SAM" id="SignalP"/>
    </source>
</evidence>
<sequence>MFPGSVLLPLLLSSLAVSGSLYVSHSVQHASRPLKTGGTASLTQCALWCRLTRGCIKWSRDSVTGLCRLWPLHSDSNPLTAAAEPLHQPLLPEGFVLSDDPSIAYRERYVPMVGGNASILASCRAYDPESVPAFPHTERQFNYLKTHITGYYYWIGIWYRPEEGVFADMTTGRTVDLPAELWWNGWVVASASYRCLTLYSAGPWAVGCGSVREGHTCQYSVPVGAAESPATN</sequence>
<dbReference type="OrthoDB" id="6372777at2759"/>
<dbReference type="EMBL" id="VIIS01000771">
    <property type="protein sequence ID" value="KAF0305280.1"/>
    <property type="molecule type" value="Genomic_DNA"/>
</dbReference>
<keyword evidence="3" id="KW-1185">Reference proteome</keyword>
<dbReference type="AlphaFoldDB" id="A0A6A4WNI5"/>
<proteinExistence type="predicted"/>
<dbReference type="InterPro" id="IPR016187">
    <property type="entry name" value="CTDL_fold"/>
</dbReference>
<evidence type="ECO:0000313" key="3">
    <source>
        <dbReference type="Proteomes" id="UP000440578"/>
    </source>
</evidence>
<name>A0A6A4WNI5_AMPAM</name>
<protein>
    <recommendedName>
        <fullName evidence="4">Apple domain-containing protein</fullName>
    </recommendedName>
</protein>
<feature type="chain" id="PRO_5025625563" description="Apple domain-containing protein" evidence="1">
    <location>
        <begin position="19"/>
        <end position="232"/>
    </location>
</feature>
<comment type="caution">
    <text evidence="2">The sequence shown here is derived from an EMBL/GenBank/DDBJ whole genome shotgun (WGS) entry which is preliminary data.</text>
</comment>
<feature type="signal peptide" evidence="1">
    <location>
        <begin position="1"/>
        <end position="18"/>
    </location>
</feature>
<dbReference type="Proteomes" id="UP000440578">
    <property type="component" value="Unassembled WGS sequence"/>
</dbReference>
<evidence type="ECO:0008006" key="4">
    <source>
        <dbReference type="Google" id="ProtNLM"/>
    </source>
</evidence>
<keyword evidence="1" id="KW-0732">Signal</keyword>